<dbReference type="SMART" id="SM00387">
    <property type="entry name" value="HATPase_c"/>
    <property type="match status" value="1"/>
</dbReference>
<keyword evidence="9" id="KW-0812">Transmembrane</keyword>
<dbReference type="SUPFAM" id="SSF55874">
    <property type="entry name" value="ATPase domain of HSP90 chaperone/DNA topoisomerase II/histidine kinase"/>
    <property type="match status" value="1"/>
</dbReference>
<dbReference type="GO" id="GO:0006355">
    <property type="term" value="P:regulation of DNA-templated transcription"/>
    <property type="evidence" value="ECO:0007669"/>
    <property type="project" value="InterPro"/>
</dbReference>
<evidence type="ECO:0000256" key="3">
    <source>
        <dbReference type="ARBA" id="ARBA00022553"/>
    </source>
</evidence>
<feature type="domain" description="PAS" evidence="11">
    <location>
        <begin position="108"/>
        <end position="151"/>
    </location>
</feature>
<keyword evidence="3" id="KW-0597">Phosphoprotein</keyword>
<evidence type="ECO:0000256" key="4">
    <source>
        <dbReference type="ARBA" id="ARBA00022679"/>
    </source>
</evidence>
<evidence type="ECO:0000256" key="6">
    <source>
        <dbReference type="ARBA" id="ARBA00022777"/>
    </source>
</evidence>
<dbReference type="EC" id="2.7.13.3" evidence="2"/>
<dbReference type="SUPFAM" id="SSF55785">
    <property type="entry name" value="PYP-like sensor domain (PAS domain)"/>
    <property type="match status" value="1"/>
</dbReference>
<feature type="transmembrane region" description="Helical" evidence="9">
    <location>
        <begin position="81"/>
        <end position="99"/>
    </location>
</feature>
<evidence type="ECO:0000256" key="9">
    <source>
        <dbReference type="SAM" id="Phobius"/>
    </source>
</evidence>
<keyword evidence="9" id="KW-0472">Membrane</keyword>
<dbReference type="PANTHER" id="PTHR43065:SF10">
    <property type="entry name" value="PEROXIDE STRESS-ACTIVATED HISTIDINE KINASE MAK3"/>
    <property type="match status" value="1"/>
</dbReference>
<dbReference type="EMBL" id="NWBU01000018">
    <property type="protein sequence ID" value="PTQ07475.1"/>
    <property type="molecule type" value="Genomic_DNA"/>
</dbReference>
<dbReference type="GO" id="GO:0005524">
    <property type="term" value="F:ATP binding"/>
    <property type="evidence" value="ECO:0007669"/>
    <property type="project" value="UniProtKB-KW"/>
</dbReference>
<organism evidence="13 14">
    <name type="scientific">Sphingomonas oleivorans</name>
    <dbReference type="NCBI Taxonomy" id="1735121"/>
    <lineage>
        <taxon>Bacteria</taxon>
        <taxon>Pseudomonadati</taxon>
        <taxon>Pseudomonadota</taxon>
        <taxon>Alphaproteobacteria</taxon>
        <taxon>Sphingomonadales</taxon>
        <taxon>Sphingomonadaceae</taxon>
        <taxon>Sphingomonas</taxon>
    </lineage>
</organism>
<evidence type="ECO:0000256" key="7">
    <source>
        <dbReference type="ARBA" id="ARBA00022840"/>
    </source>
</evidence>
<keyword evidence="14" id="KW-1185">Reference proteome</keyword>
<dbReference type="InterPro" id="IPR000700">
    <property type="entry name" value="PAS-assoc_C"/>
</dbReference>
<proteinExistence type="predicted"/>
<comment type="caution">
    <text evidence="13">The sequence shown here is derived from an EMBL/GenBank/DDBJ whole genome shotgun (WGS) entry which is preliminary data.</text>
</comment>
<keyword evidence="7" id="KW-0067">ATP-binding</keyword>
<dbReference type="InterPro" id="IPR036890">
    <property type="entry name" value="HATPase_C_sf"/>
</dbReference>
<dbReference type="InterPro" id="IPR005467">
    <property type="entry name" value="His_kinase_dom"/>
</dbReference>
<evidence type="ECO:0000259" key="10">
    <source>
        <dbReference type="PROSITE" id="PS50109"/>
    </source>
</evidence>
<dbReference type="SMART" id="SM00091">
    <property type="entry name" value="PAS"/>
    <property type="match status" value="1"/>
</dbReference>
<dbReference type="Gene3D" id="3.30.450.20">
    <property type="entry name" value="PAS domain"/>
    <property type="match status" value="1"/>
</dbReference>
<evidence type="ECO:0000313" key="14">
    <source>
        <dbReference type="Proteomes" id="UP000244162"/>
    </source>
</evidence>
<comment type="catalytic activity">
    <reaction evidence="1">
        <text>ATP + protein L-histidine = ADP + protein N-phospho-L-histidine.</text>
        <dbReference type="EC" id="2.7.13.3"/>
    </reaction>
</comment>
<dbReference type="PANTHER" id="PTHR43065">
    <property type="entry name" value="SENSOR HISTIDINE KINASE"/>
    <property type="match status" value="1"/>
</dbReference>
<evidence type="ECO:0000256" key="8">
    <source>
        <dbReference type="ARBA" id="ARBA00023012"/>
    </source>
</evidence>
<keyword evidence="4" id="KW-0808">Transferase</keyword>
<dbReference type="RefSeq" id="WP_107970252.1">
    <property type="nucleotide sequence ID" value="NZ_NWBU01000018.1"/>
</dbReference>
<evidence type="ECO:0000259" key="11">
    <source>
        <dbReference type="PROSITE" id="PS50112"/>
    </source>
</evidence>
<dbReference type="OrthoDB" id="9789238at2"/>
<feature type="domain" description="PAC" evidence="12">
    <location>
        <begin position="178"/>
        <end position="232"/>
    </location>
</feature>
<dbReference type="InterPro" id="IPR013767">
    <property type="entry name" value="PAS_fold"/>
</dbReference>
<dbReference type="SMART" id="SM00388">
    <property type="entry name" value="HisKA"/>
    <property type="match status" value="1"/>
</dbReference>
<dbReference type="InterPro" id="IPR036097">
    <property type="entry name" value="HisK_dim/P_sf"/>
</dbReference>
<sequence length="478" mass="52102">MTAASSRLIRWSAAIAIAMTAFLVDTFSHFMSAIAFLYGPALLCVAEPSRPRQVRAIAGVCAGLILLSFALTHGVHADAPAIVRLLLCLLALALSVGLIERIGRARSDVAAQARLLEVTSDALFALGADGRVTYWNRAASELYGWSAPEMMAVDPHQQLHTRFPTTMADALEELRRSGRWEGELVQTCRDGSSVTVVARWNLERSPAGEISRIVETHTDVTKRRMTEEALDNARREIEQAMRAATVGELTASIAHEVNQPLQAIKTYAGALSRWLQHEPPEVEEIKLALADIVAAVNHAQDVTRSIRNMIRRDITPVSSFAIDQLITDAVALLRRERPTHDIMIDLSLQAGDAQISADRVLMQQAIINLLVNSIQAMTGMANGPRLVTVRSLCREGMVELEVEDTGPGFPADIRDRALDPFVTTKPTGMGLGLAIVRSAVETHGGEIRLEDRAERSGAIVHIAMPTARRETEATILVS</sequence>
<evidence type="ECO:0000256" key="5">
    <source>
        <dbReference type="ARBA" id="ARBA00022741"/>
    </source>
</evidence>
<dbReference type="PROSITE" id="PS50112">
    <property type="entry name" value="PAS"/>
    <property type="match status" value="1"/>
</dbReference>
<gene>
    <name evidence="13" type="ORF">CLG96_18240</name>
</gene>
<dbReference type="PROSITE" id="PS50109">
    <property type="entry name" value="HIS_KIN"/>
    <property type="match status" value="1"/>
</dbReference>
<dbReference type="InterPro" id="IPR003661">
    <property type="entry name" value="HisK_dim/P_dom"/>
</dbReference>
<keyword evidence="6" id="KW-0418">Kinase</keyword>
<dbReference type="Gene3D" id="3.30.565.10">
    <property type="entry name" value="Histidine kinase-like ATPase, C-terminal domain"/>
    <property type="match status" value="1"/>
</dbReference>
<dbReference type="Proteomes" id="UP000244162">
    <property type="component" value="Unassembled WGS sequence"/>
</dbReference>
<dbReference type="GO" id="GO:0000155">
    <property type="term" value="F:phosphorelay sensor kinase activity"/>
    <property type="evidence" value="ECO:0007669"/>
    <property type="project" value="InterPro"/>
</dbReference>
<dbReference type="CDD" id="cd00082">
    <property type="entry name" value="HisKA"/>
    <property type="match status" value="1"/>
</dbReference>
<dbReference type="InterPro" id="IPR000014">
    <property type="entry name" value="PAS"/>
</dbReference>
<dbReference type="InterPro" id="IPR004358">
    <property type="entry name" value="Sig_transdc_His_kin-like_C"/>
</dbReference>
<dbReference type="SUPFAM" id="SSF47384">
    <property type="entry name" value="Homodimeric domain of signal transducing histidine kinase"/>
    <property type="match status" value="1"/>
</dbReference>
<dbReference type="AlphaFoldDB" id="A0A2T5FTS5"/>
<accession>A0A2T5FTS5</accession>
<dbReference type="PRINTS" id="PR00344">
    <property type="entry name" value="BCTRLSENSOR"/>
</dbReference>
<protein>
    <recommendedName>
        <fullName evidence="2">histidine kinase</fullName>
        <ecNumber evidence="2">2.7.13.3</ecNumber>
    </recommendedName>
</protein>
<evidence type="ECO:0000256" key="1">
    <source>
        <dbReference type="ARBA" id="ARBA00000085"/>
    </source>
</evidence>
<dbReference type="PROSITE" id="PS50113">
    <property type="entry name" value="PAC"/>
    <property type="match status" value="1"/>
</dbReference>
<feature type="transmembrane region" description="Helical" evidence="9">
    <location>
        <begin position="30"/>
        <end position="49"/>
    </location>
</feature>
<dbReference type="NCBIfam" id="TIGR00229">
    <property type="entry name" value="sensory_box"/>
    <property type="match status" value="1"/>
</dbReference>
<keyword evidence="5" id="KW-0547">Nucleotide-binding</keyword>
<keyword evidence="8" id="KW-0902">Two-component regulatory system</keyword>
<dbReference type="InterPro" id="IPR003594">
    <property type="entry name" value="HATPase_dom"/>
</dbReference>
<keyword evidence="9" id="KW-1133">Transmembrane helix</keyword>
<evidence type="ECO:0000313" key="13">
    <source>
        <dbReference type="EMBL" id="PTQ07475.1"/>
    </source>
</evidence>
<feature type="transmembrane region" description="Helical" evidence="9">
    <location>
        <begin position="56"/>
        <end position="75"/>
    </location>
</feature>
<evidence type="ECO:0000256" key="2">
    <source>
        <dbReference type="ARBA" id="ARBA00012438"/>
    </source>
</evidence>
<reference evidence="13 14" key="1">
    <citation type="submission" date="2017-09" db="EMBL/GenBank/DDBJ databases">
        <title>Sphingomonas panjinensis sp.nov., isolated from oil-contaminated soil.</title>
        <authorList>
            <person name="Wang L."/>
            <person name="Chen L."/>
        </authorList>
    </citation>
    <scope>NUCLEOTIDE SEQUENCE [LARGE SCALE GENOMIC DNA]</scope>
    <source>
        <strain evidence="13 14">FW-11</strain>
    </source>
</reference>
<name>A0A2T5FTS5_9SPHN</name>
<evidence type="ECO:0000259" key="12">
    <source>
        <dbReference type="PROSITE" id="PS50113"/>
    </source>
</evidence>
<dbReference type="Pfam" id="PF00989">
    <property type="entry name" value="PAS"/>
    <property type="match status" value="1"/>
</dbReference>
<dbReference type="InterPro" id="IPR035965">
    <property type="entry name" value="PAS-like_dom_sf"/>
</dbReference>
<dbReference type="CDD" id="cd00130">
    <property type="entry name" value="PAS"/>
    <property type="match status" value="1"/>
</dbReference>
<dbReference type="Gene3D" id="1.10.287.130">
    <property type="match status" value="1"/>
</dbReference>
<feature type="domain" description="Histidine kinase" evidence="10">
    <location>
        <begin position="252"/>
        <end position="468"/>
    </location>
</feature>
<dbReference type="Pfam" id="PF02518">
    <property type="entry name" value="HATPase_c"/>
    <property type="match status" value="1"/>
</dbReference>
<dbReference type="Pfam" id="PF00512">
    <property type="entry name" value="HisKA"/>
    <property type="match status" value="1"/>
</dbReference>